<evidence type="ECO:0000313" key="3">
    <source>
        <dbReference type="Proteomes" id="UP000054359"/>
    </source>
</evidence>
<dbReference type="PANTHER" id="PTHR42753">
    <property type="entry name" value="MITOCHONDRIAL RIBOSOME PROTEIN L39/PROLYL-TRNA LIGASE FAMILY MEMBER"/>
    <property type="match status" value="1"/>
</dbReference>
<feature type="non-terminal residue" evidence="2">
    <location>
        <position position="96"/>
    </location>
</feature>
<feature type="domain" description="Aminoacyl-tRNA synthetase class II (G/ P/ S/T)" evidence="1">
    <location>
        <begin position="6"/>
        <end position="87"/>
    </location>
</feature>
<dbReference type="PANTHER" id="PTHR42753:SF10">
    <property type="entry name" value="PROLINE--TRNA LIGASE, MITOCHONDRIAL-RELATED"/>
    <property type="match status" value="1"/>
</dbReference>
<protein>
    <submittedName>
        <fullName evidence="2">Putative proline--tRNA ligase, mitochondrial</fullName>
    </submittedName>
</protein>
<dbReference type="SUPFAM" id="SSF55681">
    <property type="entry name" value="Class II aaRS and biotin synthetases"/>
    <property type="match status" value="1"/>
</dbReference>
<name>A0A087TCU8_STEMI</name>
<dbReference type="GO" id="GO:0005524">
    <property type="term" value="F:ATP binding"/>
    <property type="evidence" value="ECO:0007669"/>
    <property type="project" value="InterPro"/>
</dbReference>
<dbReference type="GO" id="GO:0004827">
    <property type="term" value="F:proline-tRNA ligase activity"/>
    <property type="evidence" value="ECO:0007669"/>
    <property type="project" value="TreeGrafter"/>
</dbReference>
<proteinExistence type="predicted"/>
<dbReference type="EMBL" id="KK114636">
    <property type="protein sequence ID" value="KFM62937.1"/>
    <property type="molecule type" value="Genomic_DNA"/>
</dbReference>
<dbReference type="GO" id="GO:0005739">
    <property type="term" value="C:mitochondrion"/>
    <property type="evidence" value="ECO:0007669"/>
    <property type="project" value="TreeGrafter"/>
</dbReference>
<evidence type="ECO:0000259" key="1">
    <source>
        <dbReference type="Pfam" id="PF00587"/>
    </source>
</evidence>
<reference evidence="2 3" key="1">
    <citation type="submission" date="2013-11" db="EMBL/GenBank/DDBJ databases">
        <title>Genome sequencing of Stegodyphus mimosarum.</title>
        <authorList>
            <person name="Bechsgaard J."/>
        </authorList>
    </citation>
    <scope>NUCLEOTIDE SEQUENCE [LARGE SCALE GENOMIC DNA]</scope>
</reference>
<gene>
    <name evidence="2" type="ORF">X975_22106</name>
</gene>
<dbReference type="STRING" id="407821.A0A087TCU8"/>
<dbReference type="InterPro" id="IPR002314">
    <property type="entry name" value="aa-tRNA-synt_IIb"/>
</dbReference>
<keyword evidence="3" id="KW-1185">Reference proteome</keyword>
<dbReference type="GO" id="GO:0006433">
    <property type="term" value="P:prolyl-tRNA aminoacylation"/>
    <property type="evidence" value="ECO:0007669"/>
    <property type="project" value="TreeGrafter"/>
</dbReference>
<dbReference type="AlphaFoldDB" id="A0A087TCU8"/>
<accession>A0A087TCU8</accession>
<dbReference type="OrthoDB" id="10267474at2759"/>
<dbReference type="InterPro" id="IPR045864">
    <property type="entry name" value="aa-tRNA-synth_II/BPL/LPL"/>
</dbReference>
<organism evidence="2 3">
    <name type="scientific">Stegodyphus mimosarum</name>
    <name type="common">African social velvet spider</name>
    <dbReference type="NCBI Taxonomy" id="407821"/>
    <lineage>
        <taxon>Eukaryota</taxon>
        <taxon>Metazoa</taxon>
        <taxon>Ecdysozoa</taxon>
        <taxon>Arthropoda</taxon>
        <taxon>Chelicerata</taxon>
        <taxon>Arachnida</taxon>
        <taxon>Araneae</taxon>
        <taxon>Araneomorphae</taxon>
        <taxon>Entelegynae</taxon>
        <taxon>Eresoidea</taxon>
        <taxon>Eresidae</taxon>
        <taxon>Stegodyphus</taxon>
    </lineage>
</organism>
<dbReference type="InterPro" id="IPR050062">
    <property type="entry name" value="Pro-tRNA_synthetase"/>
</dbReference>
<dbReference type="Pfam" id="PF00587">
    <property type="entry name" value="tRNA-synt_2b"/>
    <property type="match status" value="1"/>
</dbReference>
<evidence type="ECO:0000313" key="2">
    <source>
        <dbReference type="EMBL" id="KFM62937.1"/>
    </source>
</evidence>
<dbReference type="Gene3D" id="3.30.930.10">
    <property type="entry name" value="Bira Bifunctional Protein, Domain 2"/>
    <property type="match status" value="1"/>
</dbReference>
<keyword evidence="2" id="KW-0436">Ligase</keyword>
<dbReference type="Proteomes" id="UP000054359">
    <property type="component" value="Unassembled WGS sequence"/>
</dbReference>
<sequence length="96" mass="10715">MNPRLGLLRGREFIMKDMYAFDSSEENAKITYEAVCQVYSDFFQLLGVDALKVQGSSGDMGGNFSHEFHLASNIGEDVIFYCEKCKTGINAELSSK</sequence>